<sequence>MENPVLGSPSQRLSTFISVTISLLVGAVILISIYGSDWHVATAMVSSPYRAFSSDRISARVGVHIGLNSVNITLQATPRYSDSEEINFNEKFTWFGPTQIKKDYREALVKGLPFPILTIAEYLSQDLEGFCWGRRYRVAGYYAFALLWTAFALWLLMNVLLCAVPRYGAYAMQLTGALMLLSNAIYTLLMPRKPLVIPFQGGLLRFSFGWCFWAVMGAGGIAVLCGALVAVLDVWFPNKFSTILEVDYDTPYRYFVGQDYIDRKPSTVASQLGTKMNVVGPEPSSSSQATQLESSDGIVNAAYEDSDDGSVIIDGKRAVSLHNFGKYAAKEERRRSLQPASSKRSVGSSFTLTPAKDVNINLQSAAMW</sequence>
<accession>A0AC60Q571</accession>
<reference evidence="1 2" key="1">
    <citation type="journal article" date="2020" name="Cell">
        <title>Large-Scale Comparative Analyses of Tick Genomes Elucidate Their Genetic Diversity and Vector Capacities.</title>
        <authorList>
            <consortium name="Tick Genome and Microbiome Consortium (TIGMIC)"/>
            <person name="Jia N."/>
            <person name="Wang J."/>
            <person name="Shi W."/>
            <person name="Du L."/>
            <person name="Sun Y."/>
            <person name="Zhan W."/>
            <person name="Jiang J.F."/>
            <person name="Wang Q."/>
            <person name="Zhang B."/>
            <person name="Ji P."/>
            <person name="Bell-Sakyi L."/>
            <person name="Cui X.M."/>
            <person name="Yuan T.T."/>
            <person name="Jiang B.G."/>
            <person name="Yang W.F."/>
            <person name="Lam T.T."/>
            <person name="Chang Q.C."/>
            <person name="Ding S.J."/>
            <person name="Wang X.J."/>
            <person name="Zhu J.G."/>
            <person name="Ruan X.D."/>
            <person name="Zhao L."/>
            <person name="Wei J.T."/>
            <person name="Ye R.Z."/>
            <person name="Que T.C."/>
            <person name="Du C.H."/>
            <person name="Zhou Y.H."/>
            <person name="Cheng J.X."/>
            <person name="Dai P.F."/>
            <person name="Guo W.B."/>
            <person name="Han X.H."/>
            <person name="Huang E.J."/>
            <person name="Li L.F."/>
            <person name="Wei W."/>
            <person name="Gao Y.C."/>
            <person name="Liu J.Z."/>
            <person name="Shao H.Z."/>
            <person name="Wang X."/>
            <person name="Wang C.C."/>
            <person name="Yang T.C."/>
            <person name="Huo Q.B."/>
            <person name="Li W."/>
            <person name="Chen H.Y."/>
            <person name="Chen S.E."/>
            <person name="Zhou L.G."/>
            <person name="Ni X.B."/>
            <person name="Tian J.H."/>
            <person name="Sheng Y."/>
            <person name="Liu T."/>
            <person name="Pan Y.S."/>
            <person name="Xia L.Y."/>
            <person name="Li J."/>
            <person name="Zhao F."/>
            <person name="Cao W.C."/>
        </authorList>
    </citation>
    <scope>NUCLEOTIDE SEQUENCE [LARGE SCALE GENOMIC DNA]</scope>
    <source>
        <strain evidence="1">Iper-2018</strain>
    </source>
</reference>
<dbReference type="Proteomes" id="UP000805193">
    <property type="component" value="Unassembled WGS sequence"/>
</dbReference>
<comment type="caution">
    <text evidence="1">The sequence shown here is derived from an EMBL/GenBank/DDBJ whole genome shotgun (WGS) entry which is preliminary data.</text>
</comment>
<organism evidence="1 2">
    <name type="scientific">Ixodes persulcatus</name>
    <name type="common">Taiga tick</name>
    <dbReference type="NCBI Taxonomy" id="34615"/>
    <lineage>
        <taxon>Eukaryota</taxon>
        <taxon>Metazoa</taxon>
        <taxon>Ecdysozoa</taxon>
        <taxon>Arthropoda</taxon>
        <taxon>Chelicerata</taxon>
        <taxon>Arachnida</taxon>
        <taxon>Acari</taxon>
        <taxon>Parasitiformes</taxon>
        <taxon>Ixodida</taxon>
        <taxon>Ixodoidea</taxon>
        <taxon>Ixodidae</taxon>
        <taxon>Ixodinae</taxon>
        <taxon>Ixodes</taxon>
    </lineage>
</organism>
<gene>
    <name evidence="1" type="ORF">HPB47_024125</name>
</gene>
<evidence type="ECO:0000313" key="2">
    <source>
        <dbReference type="Proteomes" id="UP000805193"/>
    </source>
</evidence>
<evidence type="ECO:0000313" key="1">
    <source>
        <dbReference type="EMBL" id="KAG0428927.1"/>
    </source>
</evidence>
<keyword evidence="2" id="KW-1185">Reference proteome</keyword>
<name>A0AC60Q571_IXOPE</name>
<dbReference type="EMBL" id="JABSTQ010009464">
    <property type="protein sequence ID" value="KAG0428927.1"/>
    <property type="molecule type" value="Genomic_DNA"/>
</dbReference>
<protein>
    <submittedName>
        <fullName evidence="1">Uncharacterized protein</fullName>
    </submittedName>
</protein>
<proteinExistence type="predicted"/>